<protein>
    <submittedName>
        <fullName evidence="2">Uncharacterized protein</fullName>
    </submittedName>
</protein>
<dbReference type="Proteomes" id="UP001246244">
    <property type="component" value="Unassembled WGS sequence"/>
</dbReference>
<organism evidence="2 3">
    <name type="scientific">Methanosarcina baikalica</name>
    <dbReference type="NCBI Taxonomy" id="3073890"/>
    <lineage>
        <taxon>Archaea</taxon>
        <taxon>Methanobacteriati</taxon>
        <taxon>Methanobacteriota</taxon>
        <taxon>Stenosarchaea group</taxon>
        <taxon>Methanomicrobia</taxon>
        <taxon>Methanosarcinales</taxon>
        <taxon>Methanosarcinaceae</taxon>
        <taxon>Methanosarcina</taxon>
    </lineage>
</organism>
<feature type="transmembrane region" description="Helical" evidence="1">
    <location>
        <begin position="473"/>
        <end position="498"/>
    </location>
</feature>
<evidence type="ECO:0000313" key="2">
    <source>
        <dbReference type="EMBL" id="MDR7664843.1"/>
    </source>
</evidence>
<dbReference type="EMBL" id="JAVKPK010000009">
    <property type="protein sequence ID" value="MDR7664843.1"/>
    <property type="molecule type" value="Genomic_DNA"/>
</dbReference>
<feature type="transmembrane region" description="Helical" evidence="1">
    <location>
        <begin position="416"/>
        <end position="437"/>
    </location>
</feature>
<name>A0ABU2CYN1_9EURY</name>
<feature type="transmembrane region" description="Helical" evidence="1">
    <location>
        <begin position="443"/>
        <end position="461"/>
    </location>
</feature>
<evidence type="ECO:0000256" key="1">
    <source>
        <dbReference type="SAM" id="Phobius"/>
    </source>
</evidence>
<proteinExistence type="predicted"/>
<keyword evidence="1" id="KW-0472">Membrane</keyword>
<keyword evidence="1" id="KW-1133">Transmembrane helix</keyword>
<reference evidence="3" key="1">
    <citation type="submission" date="2023-07" db="EMBL/GenBank/DDBJ databases">
        <title>Whole-genome sequencing of a new Methanosarcina sp. Z-7115.</title>
        <authorList>
            <person name="Zhilina T.N."/>
            <person name="Merkel A.Y."/>
        </authorList>
    </citation>
    <scope>NUCLEOTIDE SEQUENCE [LARGE SCALE GENOMIC DNA]</scope>
    <source>
        <strain evidence="3">Z-7115</strain>
    </source>
</reference>
<comment type="caution">
    <text evidence="2">The sequence shown here is derived from an EMBL/GenBank/DDBJ whole genome shotgun (WGS) entry which is preliminary data.</text>
</comment>
<keyword evidence="3" id="KW-1185">Reference proteome</keyword>
<accession>A0ABU2CYN1</accession>
<evidence type="ECO:0000313" key="3">
    <source>
        <dbReference type="Proteomes" id="UP001246244"/>
    </source>
</evidence>
<sequence length="529" mass="60215">MKKNLRSTCLLILVFLSFITGFAGLGSAENVSYNYSFDENNYTGKWDKDFSSPVSEYKIWGYPNKNYTFITTYNRSLFSDKRVIVFYWDCNNNTSDHTPPIPMSGNCSNIGVAYQSNCTHKWDKIGTYYVSAAIFQDGIPINVSYWVPVEIRNNTCITVQNFSMLDEKEGFDSNNSAHIYKISNFTEIMLDGEEEFNCNSSTYNLDNSSKNCCYCGYKDNDYSFSTCLNATCGKRKNIPALPETDIRTPTRADIQKNLSETDTRTIMETTTVIEWDNNSSDNSIFGNISYSNETEDALAVSNNNASIKSNNSTAYIQWNENFTHEWDDTGIKTINATSFHWDPLDGNESNSNYKNKSILIISDPKNLAPYPLIGNLQNWGILLSILGLIIFYFTYTRNNIPIKIALFGMKPFYLKSVNSLTGTLIFVAGMYLCFVFGRCPWDIPIVSSSNWLSNMYFSILYREYGIKQWSVPYLSILIGMLDVIILSLIIHMIAIPFYKGEFKIGEFLRRKITSTSAQPKLVSCSVENK</sequence>
<keyword evidence="1" id="KW-0812">Transmembrane</keyword>
<dbReference type="RefSeq" id="WP_310574871.1">
    <property type="nucleotide sequence ID" value="NZ_JAVKPK010000009.1"/>
</dbReference>
<gene>
    <name evidence="2" type="ORF">RG963_03385</name>
</gene>
<feature type="transmembrane region" description="Helical" evidence="1">
    <location>
        <begin position="376"/>
        <end position="395"/>
    </location>
</feature>